<dbReference type="InterPro" id="IPR011701">
    <property type="entry name" value="MFS"/>
</dbReference>
<reference evidence="8 9" key="1">
    <citation type="submission" date="2010-07" db="EMBL/GenBank/DDBJ databases">
        <title>The draft genome of Paenibacillus curdlanolyticus YK9.</title>
        <authorList>
            <consortium name="US DOE Joint Genome Institute (JGI-PGF)"/>
            <person name="Lucas S."/>
            <person name="Copeland A."/>
            <person name="Lapidus A."/>
            <person name="Cheng J.-F."/>
            <person name="Bruce D."/>
            <person name="Goodwin L."/>
            <person name="Pitluck S."/>
            <person name="Land M.L."/>
            <person name="Hauser L."/>
            <person name="Chang Y.-J."/>
            <person name="Jeffries C."/>
            <person name="Anderson I.J."/>
            <person name="Johnson E."/>
            <person name="Loganathan U."/>
            <person name="Mulhopadhyay B."/>
            <person name="Kyrpides N."/>
            <person name="Woyke T.J."/>
        </authorList>
    </citation>
    <scope>NUCLEOTIDE SEQUENCE [LARGE SCALE GENOMIC DNA]</scope>
    <source>
        <strain evidence="8 9">YK9</strain>
    </source>
</reference>
<dbReference type="GO" id="GO:0022857">
    <property type="term" value="F:transmembrane transporter activity"/>
    <property type="evidence" value="ECO:0007669"/>
    <property type="project" value="InterPro"/>
</dbReference>
<dbReference type="EMBL" id="AEDD01000003">
    <property type="protein sequence ID" value="EFM11614.1"/>
    <property type="molecule type" value="Genomic_DNA"/>
</dbReference>
<keyword evidence="9" id="KW-1185">Reference proteome</keyword>
<dbReference type="PANTHER" id="PTHR11360">
    <property type="entry name" value="MONOCARBOXYLATE TRANSPORTER"/>
    <property type="match status" value="1"/>
</dbReference>
<feature type="transmembrane region" description="Helical" evidence="6">
    <location>
        <begin position="216"/>
        <end position="240"/>
    </location>
</feature>
<evidence type="ECO:0000256" key="4">
    <source>
        <dbReference type="ARBA" id="ARBA00022989"/>
    </source>
</evidence>
<evidence type="ECO:0000259" key="7">
    <source>
        <dbReference type="PROSITE" id="PS50850"/>
    </source>
</evidence>
<comment type="subcellular location">
    <subcellularLocation>
        <location evidence="1">Cell membrane</location>
        <topology evidence="1">Multi-pass membrane protein</topology>
    </subcellularLocation>
</comment>
<feature type="transmembrane region" description="Helical" evidence="6">
    <location>
        <begin position="50"/>
        <end position="69"/>
    </location>
</feature>
<evidence type="ECO:0000256" key="1">
    <source>
        <dbReference type="ARBA" id="ARBA00004651"/>
    </source>
</evidence>
<evidence type="ECO:0000313" key="8">
    <source>
        <dbReference type="EMBL" id="EFM11614.1"/>
    </source>
</evidence>
<feature type="transmembrane region" description="Helical" evidence="6">
    <location>
        <begin position="81"/>
        <end position="101"/>
    </location>
</feature>
<feature type="transmembrane region" description="Helical" evidence="6">
    <location>
        <begin position="375"/>
        <end position="395"/>
    </location>
</feature>
<feature type="domain" description="Major facilitator superfamily (MFS) profile" evidence="7">
    <location>
        <begin position="15"/>
        <end position="400"/>
    </location>
</feature>
<keyword evidence="5 6" id="KW-0472">Membrane</keyword>
<organism evidence="8 9">
    <name type="scientific">Paenibacillus curdlanolyticus YK9</name>
    <dbReference type="NCBI Taxonomy" id="717606"/>
    <lineage>
        <taxon>Bacteria</taxon>
        <taxon>Bacillati</taxon>
        <taxon>Bacillota</taxon>
        <taxon>Bacilli</taxon>
        <taxon>Bacillales</taxon>
        <taxon>Paenibacillaceae</taxon>
        <taxon>Paenibacillus</taxon>
    </lineage>
</organism>
<keyword evidence="4 6" id="KW-1133">Transmembrane helix</keyword>
<keyword evidence="2" id="KW-0813">Transport</keyword>
<evidence type="ECO:0000256" key="5">
    <source>
        <dbReference type="ARBA" id="ARBA00023136"/>
    </source>
</evidence>
<dbReference type="InterPro" id="IPR036259">
    <property type="entry name" value="MFS_trans_sf"/>
</dbReference>
<dbReference type="AlphaFoldDB" id="E0I6E8"/>
<feature type="transmembrane region" description="Helical" evidence="6">
    <location>
        <begin position="140"/>
        <end position="162"/>
    </location>
</feature>
<feature type="transmembrane region" description="Helical" evidence="6">
    <location>
        <begin position="260"/>
        <end position="283"/>
    </location>
</feature>
<proteinExistence type="predicted"/>
<dbReference type="Pfam" id="PF07690">
    <property type="entry name" value="MFS_1"/>
    <property type="match status" value="1"/>
</dbReference>
<keyword evidence="3 6" id="KW-0812">Transmembrane</keyword>
<evidence type="ECO:0000313" key="9">
    <source>
        <dbReference type="Proteomes" id="UP000005387"/>
    </source>
</evidence>
<feature type="transmembrane region" description="Helical" evidence="6">
    <location>
        <begin position="348"/>
        <end position="369"/>
    </location>
</feature>
<dbReference type="PANTHER" id="PTHR11360:SF284">
    <property type="entry name" value="EG:103B4.3 PROTEIN-RELATED"/>
    <property type="match status" value="1"/>
</dbReference>
<dbReference type="SUPFAM" id="SSF103473">
    <property type="entry name" value="MFS general substrate transporter"/>
    <property type="match status" value="1"/>
</dbReference>
<dbReference type="eggNOG" id="COG2814">
    <property type="taxonomic scope" value="Bacteria"/>
</dbReference>
<protein>
    <submittedName>
        <fullName evidence="8">Major facilitator superfamily MFS_1</fullName>
    </submittedName>
</protein>
<evidence type="ECO:0000256" key="6">
    <source>
        <dbReference type="SAM" id="Phobius"/>
    </source>
</evidence>
<dbReference type="STRING" id="717606.PaecuDRAFT_1220"/>
<dbReference type="PROSITE" id="PS50850">
    <property type="entry name" value="MFS"/>
    <property type="match status" value="1"/>
</dbReference>
<gene>
    <name evidence="8" type="ORF">PaecuDRAFT_1220</name>
</gene>
<evidence type="ECO:0000256" key="3">
    <source>
        <dbReference type="ARBA" id="ARBA00022692"/>
    </source>
</evidence>
<feature type="transmembrane region" description="Helical" evidence="6">
    <location>
        <begin position="316"/>
        <end position="336"/>
    </location>
</feature>
<feature type="transmembrane region" description="Helical" evidence="6">
    <location>
        <begin position="168"/>
        <end position="188"/>
    </location>
</feature>
<dbReference type="Gene3D" id="1.20.1250.20">
    <property type="entry name" value="MFS general substrate transporter like domains"/>
    <property type="match status" value="2"/>
</dbReference>
<dbReference type="Proteomes" id="UP000005387">
    <property type="component" value="Unassembled WGS sequence"/>
</dbReference>
<dbReference type="OrthoDB" id="182417at2"/>
<sequence>MEKMWFQEKRSAWMLLSILWFIAFSGKLSRFVMAVFQVQIADDFHIARSLVAGAWSTNLLITAFCAPIGGALVDRYGAKKVLILSSLFNIVGAAVVCLSSGPIWFYIGYGVISGFSGIGASTSYVLLFKWFKQHRAKATAILTSASSIGLAICTPVFVSNTWLTWQDAFLVTAVLGLITTLPLFIVAMRSPDETAKPSQEATPADKTKKPKKQGVGLVNFLKHPLLFIISLALFTCGFNMGTVEMNLVTIHQMAEVSPAVIAFVMSLLGIMEITGVFAYGYVLDRMNKNMVMALLYTVRIAAFFILFLHLAWSPHIFAILFGITYLSAIPGGLLIANDAFEEKGKATGILIMFHQAGGIVGALVSGIFYDIFGNYQMLLLLNGALCVLVACGYYMTNKANFAKKRFTTSATRETSQA</sequence>
<feature type="transmembrane region" description="Helical" evidence="6">
    <location>
        <begin position="107"/>
        <end position="128"/>
    </location>
</feature>
<dbReference type="GO" id="GO:0005886">
    <property type="term" value="C:plasma membrane"/>
    <property type="evidence" value="ECO:0007669"/>
    <property type="project" value="UniProtKB-SubCell"/>
</dbReference>
<dbReference type="InterPro" id="IPR050327">
    <property type="entry name" value="Proton-linked_MCT"/>
</dbReference>
<accession>E0I6E8</accession>
<evidence type="ECO:0000256" key="2">
    <source>
        <dbReference type="ARBA" id="ARBA00022448"/>
    </source>
</evidence>
<feature type="transmembrane region" description="Helical" evidence="6">
    <location>
        <begin position="290"/>
        <end position="310"/>
    </location>
</feature>
<dbReference type="InterPro" id="IPR020846">
    <property type="entry name" value="MFS_dom"/>
</dbReference>
<name>E0I6E8_9BACL</name>